<dbReference type="Pfam" id="PF09957">
    <property type="entry name" value="VapB_antitoxin"/>
    <property type="match status" value="1"/>
</dbReference>
<organism evidence="1">
    <name type="scientific">hydrothermal vent metagenome</name>
    <dbReference type="NCBI Taxonomy" id="652676"/>
    <lineage>
        <taxon>unclassified sequences</taxon>
        <taxon>metagenomes</taxon>
        <taxon>ecological metagenomes</taxon>
    </lineage>
</organism>
<dbReference type="EMBL" id="UOFX01000010">
    <property type="protein sequence ID" value="VAX05943.1"/>
    <property type="molecule type" value="Genomic_DNA"/>
</dbReference>
<reference evidence="1" key="1">
    <citation type="submission" date="2018-06" db="EMBL/GenBank/DDBJ databases">
        <authorList>
            <person name="Zhirakovskaya E."/>
        </authorList>
    </citation>
    <scope>NUCLEOTIDE SEQUENCE</scope>
</reference>
<dbReference type="AlphaFoldDB" id="A0A3B1B1Y7"/>
<name>A0A3B1B1Y7_9ZZZZ</name>
<sequence length="74" mass="8414">MRTNIVLNDALVAQAMQLSGASSKKELIHNALRELVQARKQQAESRQGFIKKYINHPIKLDLFQPLSRDEANAR</sequence>
<evidence type="ECO:0000313" key="1">
    <source>
        <dbReference type="EMBL" id="VAX05943.1"/>
    </source>
</evidence>
<accession>A0A3B1B1Y7</accession>
<proteinExistence type="predicted"/>
<evidence type="ECO:0008006" key="2">
    <source>
        <dbReference type="Google" id="ProtNLM"/>
    </source>
</evidence>
<dbReference type="InterPro" id="IPR019239">
    <property type="entry name" value="VapB_antitoxin"/>
</dbReference>
<protein>
    <recommendedName>
        <fullName evidence="2">Antitoxin to Toxin 1, PIN domain</fullName>
    </recommendedName>
</protein>
<gene>
    <name evidence="1" type="ORF">MNBD_GAMMA26-637</name>
</gene>